<evidence type="ECO:0000256" key="5">
    <source>
        <dbReference type="ARBA" id="ARBA00022801"/>
    </source>
</evidence>
<name>A0A832I442_UNCEI</name>
<keyword evidence="5" id="KW-0378">Hydrolase</keyword>
<accession>A0A832I442</accession>
<evidence type="ECO:0000313" key="8">
    <source>
        <dbReference type="EMBL" id="HGZ43219.1"/>
    </source>
</evidence>
<dbReference type="EC" id="3.1.3.71" evidence="3"/>
<evidence type="ECO:0000256" key="6">
    <source>
        <dbReference type="ARBA" id="ARBA00022842"/>
    </source>
</evidence>
<dbReference type="PANTHER" id="PTHR37311:SF1">
    <property type="entry name" value="2-PHOSPHOSULFOLACTATE PHOSPHATASE-RELATED"/>
    <property type="match status" value="1"/>
</dbReference>
<comment type="cofactor">
    <cofactor evidence="1">
        <name>Mg(2+)</name>
        <dbReference type="ChEBI" id="CHEBI:18420"/>
    </cofactor>
</comment>
<evidence type="ECO:0000256" key="7">
    <source>
        <dbReference type="ARBA" id="ARBA00033711"/>
    </source>
</evidence>
<reference evidence="8" key="1">
    <citation type="journal article" date="2020" name="mSystems">
        <title>Genome- and Community-Level Interaction Insights into Carbon Utilization and Element Cycling Functions of Hydrothermarchaeota in Hydrothermal Sediment.</title>
        <authorList>
            <person name="Zhou Z."/>
            <person name="Liu Y."/>
            <person name="Xu W."/>
            <person name="Pan J."/>
            <person name="Luo Z.H."/>
            <person name="Li M."/>
        </authorList>
    </citation>
    <scope>NUCLEOTIDE SEQUENCE [LARGE SCALE GENOMIC DNA]</scope>
    <source>
        <strain evidence="8">SpSt-381</strain>
    </source>
</reference>
<comment type="catalytic activity">
    <reaction evidence="7">
        <text>(2R)-O-phospho-3-sulfolactate + H2O = (2R)-3-sulfolactate + phosphate</text>
        <dbReference type="Rhea" id="RHEA:23416"/>
        <dbReference type="ChEBI" id="CHEBI:15377"/>
        <dbReference type="ChEBI" id="CHEBI:15597"/>
        <dbReference type="ChEBI" id="CHEBI:43474"/>
        <dbReference type="ChEBI" id="CHEBI:58738"/>
        <dbReference type="EC" id="3.1.3.71"/>
    </reaction>
</comment>
<dbReference type="InterPro" id="IPR036702">
    <property type="entry name" value="ComB-like_sf"/>
</dbReference>
<evidence type="ECO:0000256" key="1">
    <source>
        <dbReference type="ARBA" id="ARBA00001946"/>
    </source>
</evidence>
<dbReference type="GO" id="GO:0050545">
    <property type="term" value="F:sulfopyruvate decarboxylase activity"/>
    <property type="evidence" value="ECO:0007669"/>
    <property type="project" value="TreeGrafter"/>
</dbReference>
<keyword evidence="6" id="KW-0460">Magnesium</keyword>
<gene>
    <name evidence="8" type="ORF">ENR23_07310</name>
</gene>
<dbReference type="GO" id="GO:0000287">
    <property type="term" value="F:magnesium ion binding"/>
    <property type="evidence" value="ECO:0007669"/>
    <property type="project" value="InterPro"/>
</dbReference>
<evidence type="ECO:0000256" key="2">
    <source>
        <dbReference type="ARBA" id="ARBA00009997"/>
    </source>
</evidence>
<protein>
    <recommendedName>
        <fullName evidence="4">Probable 2-phosphosulfolactate phosphatase</fullName>
        <ecNumber evidence="3">3.1.3.71</ecNumber>
    </recommendedName>
</protein>
<organism evidence="8">
    <name type="scientific">Eiseniibacteriota bacterium</name>
    <dbReference type="NCBI Taxonomy" id="2212470"/>
    <lineage>
        <taxon>Bacteria</taxon>
        <taxon>Candidatus Eiseniibacteriota</taxon>
    </lineage>
</organism>
<dbReference type="EMBL" id="DSQF01000016">
    <property type="protein sequence ID" value="HGZ43219.1"/>
    <property type="molecule type" value="Genomic_DNA"/>
</dbReference>
<dbReference type="Pfam" id="PF04029">
    <property type="entry name" value="2-ph_phosp"/>
    <property type="match status" value="1"/>
</dbReference>
<dbReference type="Gene3D" id="3.90.1560.10">
    <property type="entry name" value="ComB-like"/>
    <property type="match status" value="1"/>
</dbReference>
<comment type="caution">
    <text evidence="8">The sequence shown here is derived from an EMBL/GenBank/DDBJ whole genome shotgun (WGS) entry which is preliminary data.</text>
</comment>
<evidence type="ECO:0000256" key="3">
    <source>
        <dbReference type="ARBA" id="ARBA00012953"/>
    </source>
</evidence>
<dbReference type="SUPFAM" id="SSF142823">
    <property type="entry name" value="ComB-like"/>
    <property type="match status" value="1"/>
</dbReference>
<evidence type="ECO:0000256" key="4">
    <source>
        <dbReference type="ARBA" id="ARBA00021948"/>
    </source>
</evidence>
<dbReference type="PANTHER" id="PTHR37311">
    <property type="entry name" value="2-PHOSPHOSULFOLACTATE PHOSPHATASE-RELATED"/>
    <property type="match status" value="1"/>
</dbReference>
<dbReference type="AlphaFoldDB" id="A0A832I442"/>
<sequence length="236" mass="24309">MTAVRVRVALVPPAARAARDPGAVRACGVAIDVLRATTTLTAALANGARAVVPLADTTEAIALRDRDPGGTLACGERDGRIVPGFDLGNSPFEYVPARVAGRTLAFASTNGSLALRAIAGCRRRLAAAFVNATAVLRALDGEDEVRIVCAGKLGRFALEDAACAGWLCAALAARGARLEGAAARLAAALAPRDAAGVRAVVEGASHGRYLRALGPEYAADVDFCARLDVYERAFEI</sequence>
<proteinExistence type="inferred from homology"/>
<comment type="similarity">
    <text evidence="2">Belongs to the ComB family.</text>
</comment>
<dbReference type="GO" id="GO:0050532">
    <property type="term" value="F:2-phosphosulfolactate phosphatase activity"/>
    <property type="evidence" value="ECO:0007669"/>
    <property type="project" value="UniProtKB-EC"/>
</dbReference>
<dbReference type="InterPro" id="IPR005238">
    <property type="entry name" value="ComB-like"/>
</dbReference>